<keyword evidence="4" id="KW-0798">TonB box</keyword>
<keyword evidence="9" id="KW-1185">Reference proteome</keyword>
<keyword evidence="2 4" id="KW-0472">Membrane</keyword>
<comment type="similarity">
    <text evidence="4">Belongs to the TonB-dependent receptor family.</text>
</comment>
<dbReference type="InterPro" id="IPR000531">
    <property type="entry name" value="Beta-barrel_TonB"/>
</dbReference>
<gene>
    <name evidence="8" type="ORF">QWI16_00925</name>
</gene>
<accession>A0ABT8TC54</accession>
<organism evidence="8 9">
    <name type="scientific">Gilvimarinus algae</name>
    <dbReference type="NCBI Taxonomy" id="3058037"/>
    <lineage>
        <taxon>Bacteria</taxon>
        <taxon>Pseudomonadati</taxon>
        <taxon>Pseudomonadota</taxon>
        <taxon>Gammaproteobacteria</taxon>
        <taxon>Cellvibrionales</taxon>
        <taxon>Cellvibrionaceae</taxon>
        <taxon>Gilvimarinus</taxon>
    </lineage>
</organism>
<dbReference type="RefSeq" id="WP_302710836.1">
    <property type="nucleotide sequence ID" value="NZ_JAULRT010000031.1"/>
</dbReference>
<evidence type="ECO:0000256" key="1">
    <source>
        <dbReference type="ARBA" id="ARBA00004442"/>
    </source>
</evidence>
<feature type="chain" id="PRO_5046391284" evidence="5">
    <location>
        <begin position="25"/>
        <end position="910"/>
    </location>
</feature>
<keyword evidence="3" id="KW-0998">Cell outer membrane</keyword>
<dbReference type="InterPro" id="IPR010104">
    <property type="entry name" value="TonB_rcpt_bac"/>
</dbReference>
<dbReference type="Gene3D" id="2.170.130.10">
    <property type="entry name" value="TonB-dependent receptor, plug domain"/>
    <property type="match status" value="1"/>
</dbReference>
<dbReference type="Pfam" id="PF00593">
    <property type="entry name" value="TonB_dep_Rec_b-barrel"/>
    <property type="match status" value="1"/>
</dbReference>
<sequence length="910" mass="99462">MRTPSVKPLAVAIALAAVATSSYAQEDNGDAGMLEEVVVTGFRAAQAAALDIKRESANSVESIIAEDVGKMPDLNLAESLQRQPGVAITREGGEGRNITVRGLGPQYTRVTLNGMEVPASSGGLDSSGGVNRGRSFDFNVFSADLFRRMDINKNQVASIEEGGLASTVELYSMRPLDNAGLSATGSLQTNYNIHTGETDPLLSGVVSTSFMDDKVGVLLGVNYAKRNVHQEGFGTVRWTGPADNFRGNDPAGYGWGDNPDVVINGTPNPGANYPDYQDIQAQYPNLSPLDYMWAPRLPRMDSFNHEQERTGVLAAIQAQPTDKLDMNLSHMRSELESDVYSYNYFAQFRNLHNSIVPTEVTLDPSGRYIAAGTFNNVEPRSESRGQFSTSEFTQTVANVSYEFTDALTLDVMLGTAESEHNEQQYRYNLTATEGHTFSYSFLEDSDIAEMDFGFDILDPSNYVFTGPTHRDETVKRENQTFKVDLTWEFDDNGSNLMVGVIANERSIDSRFTDDAANLTSPNAPSAANTNSLSDVVDNYGDGIDGPSGFPTNFLVADFDVVRNEYNAGQWNAEPNDSNTYKVSEDTMGAYVEGNYFVGNWRLNGGVRFVETTVNGNKSLEGEQSYTNTLPAINVTYEPIEDLLFRAAYSQNIARPNPQNLAGAFSYTPINGNFSVDNPGLKPEKADAIDLAVEWYFAPESYVGLALFQKEISDAITTVSREGTLSPVYQAVIAQDPVYDPTDPAYDASAIPPDSVWNISESTNASEVDEIRGVEIGFNYVLPMGIGFLANYTHIDSDALITGLSENSYNLGAFYENDTWAARVLVNSRDDYITSYSGSNANAEEGTTGPTRVDFSSSYAINEHFALTLEIINLTNEKERLYTTGPVGDQNLVREYNTTGTEVLFGIRASL</sequence>
<dbReference type="InterPro" id="IPR037066">
    <property type="entry name" value="Plug_dom_sf"/>
</dbReference>
<evidence type="ECO:0000256" key="5">
    <source>
        <dbReference type="SAM" id="SignalP"/>
    </source>
</evidence>
<dbReference type="Gene3D" id="2.40.170.20">
    <property type="entry name" value="TonB-dependent receptor, beta-barrel domain"/>
    <property type="match status" value="1"/>
</dbReference>
<evidence type="ECO:0000256" key="4">
    <source>
        <dbReference type="RuleBase" id="RU003357"/>
    </source>
</evidence>
<comment type="subcellular location">
    <subcellularLocation>
        <location evidence="1 4">Cell outer membrane</location>
    </subcellularLocation>
</comment>
<evidence type="ECO:0000256" key="3">
    <source>
        <dbReference type="ARBA" id="ARBA00023237"/>
    </source>
</evidence>
<evidence type="ECO:0000313" key="8">
    <source>
        <dbReference type="EMBL" id="MDO3380713.1"/>
    </source>
</evidence>
<feature type="domain" description="TonB-dependent receptor-like beta-barrel" evidence="6">
    <location>
        <begin position="443"/>
        <end position="873"/>
    </location>
</feature>
<feature type="signal peptide" evidence="5">
    <location>
        <begin position="1"/>
        <end position="24"/>
    </location>
</feature>
<evidence type="ECO:0000259" key="6">
    <source>
        <dbReference type="Pfam" id="PF00593"/>
    </source>
</evidence>
<dbReference type="PANTHER" id="PTHR40980:SF3">
    <property type="entry name" value="TONB-DEPENDENT RECEPTOR-LIKE BETA-BARREL DOMAIN-CONTAINING PROTEIN"/>
    <property type="match status" value="1"/>
</dbReference>
<dbReference type="Pfam" id="PF07715">
    <property type="entry name" value="Plug"/>
    <property type="match status" value="1"/>
</dbReference>
<dbReference type="Proteomes" id="UP001168380">
    <property type="component" value="Unassembled WGS sequence"/>
</dbReference>
<evidence type="ECO:0000313" key="9">
    <source>
        <dbReference type="Proteomes" id="UP001168380"/>
    </source>
</evidence>
<protein>
    <submittedName>
        <fullName evidence="8">TonB-dependent receptor</fullName>
    </submittedName>
</protein>
<dbReference type="SUPFAM" id="SSF56935">
    <property type="entry name" value="Porins"/>
    <property type="match status" value="1"/>
</dbReference>
<dbReference type="EMBL" id="JAULRT010000031">
    <property type="protein sequence ID" value="MDO3380713.1"/>
    <property type="molecule type" value="Genomic_DNA"/>
</dbReference>
<dbReference type="PANTHER" id="PTHR40980">
    <property type="entry name" value="PLUG DOMAIN-CONTAINING PROTEIN"/>
    <property type="match status" value="1"/>
</dbReference>
<dbReference type="InterPro" id="IPR036942">
    <property type="entry name" value="Beta-barrel_TonB_sf"/>
</dbReference>
<evidence type="ECO:0000256" key="2">
    <source>
        <dbReference type="ARBA" id="ARBA00023136"/>
    </source>
</evidence>
<dbReference type="NCBIfam" id="TIGR01782">
    <property type="entry name" value="TonB-Xanth-Caul"/>
    <property type="match status" value="1"/>
</dbReference>
<keyword evidence="5" id="KW-0732">Signal</keyword>
<keyword evidence="8" id="KW-0675">Receptor</keyword>
<comment type="caution">
    <text evidence="8">The sequence shown here is derived from an EMBL/GenBank/DDBJ whole genome shotgun (WGS) entry which is preliminary data.</text>
</comment>
<proteinExistence type="inferred from homology"/>
<evidence type="ECO:0000259" key="7">
    <source>
        <dbReference type="Pfam" id="PF07715"/>
    </source>
</evidence>
<reference evidence="8" key="1">
    <citation type="submission" date="2023-07" db="EMBL/GenBank/DDBJ databases">
        <title>Gilvimarinus algae sp. nov., isolated from the surface of Kelp.</title>
        <authorList>
            <person name="Sun Y.Y."/>
            <person name="Gong Y."/>
            <person name="Du Z.J."/>
        </authorList>
    </citation>
    <scope>NUCLEOTIDE SEQUENCE</scope>
    <source>
        <strain evidence="8">SDUM040014</strain>
    </source>
</reference>
<dbReference type="InterPro" id="IPR012910">
    <property type="entry name" value="Plug_dom"/>
</dbReference>
<feature type="domain" description="TonB-dependent receptor plug" evidence="7">
    <location>
        <begin position="53"/>
        <end position="158"/>
    </location>
</feature>
<name>A0ABT8TC54_9GAMM</name>